<dbReference type="PANTHER" id="PTHR30151">
    <property type="entry name" value="ALKANE SULFONATE ABC TRANSPORTER-RELATED, MEMBRANE SUBUNIT"/>
    <property type="match status" value="1"/>
</dbReference>
<organism evidence="9 10">
    <name type="scientific">Actinomadura alba</name>
    <dbReference type="NCBI Taxonomy" id="406431"/>
    <lineage>
        <taxon>Bacteria</taxon>
        <taxon>Bacillati</taxon>
        <taxon>Actinomycetota</taxon>
        <taxon>Actinomycetes</taxon>
        <taxon>Streptosporangiales</taxon>
        <taxon>Thermomonosporaceae</taxon>
        <taxon>Actinomadura</taxon>
    </lineage>
</organism>
<dbReference type="EMBL" id="JABVEC010000011">
    <property type="protein sequence ID" value="MBC6467176.1"/>
    <property type="molecule type" value="Genomic_DNA"/>
</dbReference>
<sequence length="295" mass="31542">MTTEPRKDTEDLAPAVNRELAGLDALELTVRSRRNPIARLWSAAWPVLAAVGIALALWQLVVLSGWKESWVLPGPADVLPELWNSVTSGSFWGAVGLTMQRAVIGFAVSVLVGTVLGLAVSRFGVLRRAFGSLITGLQTMPSIAWFPLAILLFQLSESAILFVVVLGAAPSIANGLIAGVDYLPPILLRAGKVMGLRGLSQYRHLILPASLPAFVAGLKQGWAFAWRSLMAGELLVQIGTTSSVGRLLSDSRELSDTAAMISVMLVILVIGIVIDQLFGLADRTLRNRWGLNAAD</sequence>
<feature type="transmembrane region" description="Helical" evidence="7">
    <location>
        <begin position="102"/>
        <end position="121"/>
    </location>
</feature>
<dbReference type="Pfam" id="PF00528">
    <property type="entry name" value="BPD_transp_1"/>
    <property type="match status" value="1"/>
</dbReference>
<feature type="transmembrane region" description="Helical" evidence="7">
    <location>
        <begin position="159"/>
        <end position="184"/>
    </location>
</feature>
<evidence type="ECO:0000256" key="2">
    <source>
        <dbReference type="ARBA" id="ARBA00022448"/>
    </source>
</evidence>
<evidence type="ECO:0000256" key="4">
    <source>
        <dbReference type="ARBA" id="ARBA00022692"/>
    </source>
</evidence>
<feature type="domain" description="ABC transmembrane type-1" evidence="8">
    <location>
        <begin position="95"/>
        <end position="278"/>
    </location>
</feature>
<protein>
    <submittedName>
        <fullName evidence="9">ABC transporter permease</fullName>
    </submittedName>
</protein>
<feature type="transmembrane region" description="Helical" evidence="7">
    <location>
        <begin position="257"/>
        <end position="278"/>
    </location>
</feature>
<evidence type="ECO:0000256" key="3">
    <source>
        <dbReference type="ARBA" id="ARBA00022475"/>
    </source>
</evidence>
<feature type="transmembrane region" description="Helical" evidence="7">
    <location>
        <begin position="40"/>
        <end position="61"/>
    </location>
</feature>
<dbReference type="Proteomes" id="UP000805614">
    <property type="component" value="Unassembled WGS sequence"/>
</dbReference>
<evidence type="ECO:0000256" key="7">
    <source>
        <dbReference type="RuleBase" id="RU363032"/>
    </source>
</evidence>
<keyword evidence="4 7" id="KW-0812">Transmembrane</keyword>
<dbReference type="SUPFAM" id="SSF161098">
    <property type="entry name" value="MetI-like"/>
    <property type="match status" value="1"/>
</dbReference>
<accession>A0ABR7LQP9</accession>
<dbReference type="Gene3D" id="1.10.3720.10">
    <property type="entry name" value="MetI-like"/>
    <property type="match status" value="1"/>
</dbReference>
<keyword evidence="5 7" id="KW-1133">Transmembrane helix</keyword>
<keyword evidence="2 7" id="KW-0813">Transport</keyword>
<dbReference type="PANTHER" id="PTHR30151:SF40">
    <property type="entry name" value="TRANSPORT SYSTEM INTEGRAL MEMBRANE PROTEIN"/>
    <property type="match status" value="1"/>
</dbReference>
<evidence type="ECO:0000259" key="8">
    <source>
        <dbReference type="PROSITE" id="PS50928"/>
    </source>
</evidence>
<name>A0ABR7LQP9_9ACTN</name>
<dbReference type="InterPro" id="IPR000515">
    <property type="entry name" value="MetI-like"/>
</dbReference>
<gene>
    <name evidence="9" type="ORF">HKK74_16935</name>
</gene>
<evidence type="ECO:0000256" key="6">
    <source>
        <dbReference type="ARBA" id="ARBA00023136"/>
    </source>
</evidence>
<keyword evidence="10" id="KW-1185">Reference proteome</keyword>
<evidence type="ECO:0000313" key="9">
    <source>
        <dbReference type="EMBL" id="MBC6467176.1"/>
    </source>
</evidence>
<comment type="similarity">
    <text evidence="7">Belongs to the binding-protein-dependent transport system permease family.</text>
</comment>
<dbReference type="InterPro" id="IPR035906">
    <property type="entry name" value="MetI-like_sf"/>
</dbReference>
<keyword evidence="6 7" id="KW-0472">Membrane</keyword>
<keyword evidence="3" id="KW-1003">Cell membrane</keyword>
<feature type="transmembrane region" description="Helical" evidence="7">
    <location>
        <begin position="133"/>
        <end position="153"/>
    </location>
</feature>
<reference evidence="9 10" key="1">
    <citation type="submission" date="2020-06" db="EMBL/GenBank/DDBJ databases">
        <title>Actinomadura xiongansis sp. nov., isolated from soil of Baiyangdian.</title>
        <authorList>
            <person name="Zhang X."/>
        </authorList>
    </citation>
    <scope>NUCLEOTIDE SEQUENCE [LARGE SCALE GENOMIC DNA]</scope>
    <source>
        <strain evidence="9 10">HBUM206468</strain>
    </source>
</reference>
<evidence type="ECO:0000256" key="1">
    <source>
        <dbReference type="ARBA" id="ARBA00004651"/>
    </source>
</evidence>
<feature type="transmembrane region" description="Helical" evidence="7">
    <location>
        <begin position="205"/>
        <end position="225"/>
    </location>
</feature>
<evidence type="ECO:0000256" key="5">
    <source>
        <dbReference type="ARBA" id="ARBA00022989"/>
    </source>
</evidence>
<proteinExistence type="inferred from homology"/>
<evidence type="ECO:0000313" key="10">
    <source>
        <dbReference type="Proteomes" id="UP000805614"/>
    </source>
</evidence>
<dbReference type="PROSITE" id="PS50928">
    <property type="entry name" value="ABC_TM1"/>
    <property type="match status" value="1"/>
</dbReference>
<comment type="caution">
    <text evidence="9">The sequence shown here is derived from an EMBL/GenBank/DDBJ whole genome shotgun (WGS) entry which is preliminary data.</text>
</comment>
<comment type="subcellular location">
    <subcellularLocation>
        <location evidence="1 7">Cell membrane</location>
        <topology evidence="1 7">Multi-pass membrane protein</topology>
    </subcellularLocation>
</comment>